<feature type="region of interest" description="Disordered" evidence="1">
    <location>
        <begin position="117"/>
        <end position="168"/>
    </location>
</feature>
<dbReference type="AlphaFoldDB" id="T1GJG5"/>
<evidence type="ECO:0000313" key="3">
    <source>
        <dbReference type="Proteomes" id="UP000015102"/>
    </source>
</evidence>
<name>T1GJG5_MEGSC</name>
<dbReference type="HOGENOM" id="CLU_1134668_0_0_1"/>
<feature type="region of interest" description="Disordered" evidence="1">
    <location>
        <begin position="1"/>
        <end position="68"/>
    </location>
</feature>
<evidence type="ECO:0000256" key="1">
    <source>
        <dbReference type="SAM" id="MobiDB-lite"/>
    </source>
</evidence>
<reference evidence="2" key="2">
    <citation type="submission" date="2015-06" db="UniProtKB">
        <authorList>
            <consortium name="EnsemblMetazoa"/>
        </authorList>
    </citation>
    <scope>IDENTIFICATION</scope>
</reference>
<sequence>MKSHDQNIITPGGMDSGVNPSATAASGTRILEVPTTMSEELNLSEEDRMLGEDSSPNDKPGKKVHSAEEQAVIKYKNRLRKAKFYVEKANKINLTHEVPTEYQLRSDGWAMEIMAKEEERKRVPEPTSFRSHRGDNASRGTPKAINTEKRRHDQVSSTPFTSKAKDEAKNQPIVRSIKHLNPIVRNIDKLPFNEIVKLNLNVSLVDANAADLKMNMLELDAGSTKTMISLFSVIIIDWGIFKNIL</sequence>
<keyword evidence="3" id="KW-1185">Reference proteome</keyword>
<dbReference type="EMBL" id="CAQQ02048405">
    <property type="status" value="NOT_ANNOTATED_CDS"/>
    <property type="molecule type" value="Genomic_DNA"/>
</dbReference>
<accession>T1GJG5</accession>
<dbReference type="EnsemblMetazoa" id="MESCA003611-RA">
    <property type="protein sequence ID" value="MESCA003611-PA"/>
    <property type="gene ID" value="MESCA003611"/>
</dbReference>
<dbReference type="EMBL" id="CAQQ02048407">
    <property type="status" value="NOT_ANNOTATED_CDS"/>
    <property type="molecule type" value="Genomic_DNA"/>
</dbReference>
<dbReference type="EMBL" id="CAQQ02048406">
    <property type="status" value="NOT_ANNOTATED_CDS"/>
    <property type="molecule type" value="Genomic_DNA"/>
</dbReference>
<dbReference type="EMBL" id="CAQQ02048404">
    <property type="status" value="NOT_ANNOTATED_CDS"/>
    <property type="molecule type" value="Genomic_DNA"/>
</dbReference>
<proteinExistence type="predicted"/>
<organism evidence="2 3">
    <name type="scientific">Megaselia scalaris</name>
    <name type="common">Humpbacked fly</name>
    <name type="synonym">Phora scalaris</name>
    <dbReference type="NCBI Taxonomy" id="36166"/>
    <lineage>
        <taxon>Eukaryota</taxon>
        <taxon>Metazoa</taxon>
        <taxon>Ecdysozoa</taxon>
        <taxon>Arthropoda</taxon>
        <taxon>Hexapoda</taxon>
        <taxon>Insecta</taxon>
        <taxon>Pterygota</taxon>
        <taxon>Neoptera</taxon>
        <taxon>Endopterygota</taxon>
        <taxon>Diptera</taxon>
        <taxon>Brachycera</taxon>
        <taxon>Muscomorpha</taxon>
        <taxon>Platypezoidea</taxon>
        <taxon>Phoridae</taxon>
        <taxon>Megaseliini</taxon>
        <taxon>Megaselia</taxon>
    </lineage>
</organism>
<reference evidence="3" key="1">
    <citation type="submission" date="2013-02" db="EMBL/GenBank/DDBJ databases">
        <authorList>
            <person name="Hughes D."/>
        </authorList>
    </citation>
    <scope>NUCLEOTIDE SEQUENCE</scope>
    <source>
        <strain>Durham</strain>
        <strain evidence="3">NC isolate 2 -- Noor lab</strain>
    </source>
</reference>
<evidence type="ECO:0000313" key="2">
    <source>
        <dbReference type="EnsemblMetazoa" id="MESCA003611-PA"/>
    </source>
</evidence>
<dbReference type="Proteomes" id="UP000015102">
    <property type="component" value="Unassembled WGS sequence"/>
</dbReference>
<protein>
    <submittedName>
        <fullName evidence="2">Uncharacterized protein</fullName>
    </submittedName>
</protein>
<feature type="compositionally biased region" description="Basic and acidic residues" evidence="1">
    <location>
        <begin position="59"/>
        <end position="68"/>
    </location>
</feature>